<organism evidence="1 2">
    <name type="scientific">Occallatibacter riparius</name>
    <dbReference type="NCBI Taxonomy" id="1002689"/>
    <lineage>
        <taxon>Bacteria</taxon>
        <taxon>Pseudomonadati</taxon>
        <taxon>Acidobacteriota</taxon>
        <taxon>Terriglobia</taxon>
        <taxon>Terriglobales</taxon>
        <taxon>Acidobacteriaceae</taxon>
        <taxon>Occallatibacter</taxon>
    </lineage>
</organism>
<accession>A0A9J7BP58</accession>
<evidence type="ECO:0000313" key="2">
    <source>
        <dbReference type="Proteomes" id="UP001059380"/>
    </source>
</evidence>
<protein>
    <submittedName>
        <fullName evidence="1">Uncharacterized protein</fullName>
    </submittedName>
</protein>
<keyword evidence="2" id="KW-1185">Reference proteome</keyword>
<dbReference type="AlphaFoldDB" id="A0A9J7BP58"/>
<sequence length="218" mass="24310">MFARSGLAKALTLGFCLLRAVSSVTQEQAKLRQSPTVPNLPDVKREILDLVLQDQWDRCIDMFGTDPQVPSCRIQPAVLEHDAVRHSKARELLAEGKVETGREYFFVALLFQHSGDPNELMLAHVLAVTAASKGFFHAKWMAAATMDRYLLSIGQPQIFGTQSRMENGKWTMEPYARTAISDALRHEWCVIPLADQERVLKAYEQGGADTSTSTADCK</sequence>
<dbReference type="Proteomes" id="UP001059380">
    <property type="component" value="Chromosome"/>
</dbReference>
<dbReference type="RefSeq" id="WP_260793817.1">
    <property type="nucleotide sequence ID" value="NZ_CP093313.1"/>
</dbReference>
<evidence type="ECO:0000313" key="1">
    <source>
        <dbReference type="EMBL" id="UWZ84313.1"/>
    </source>
</evidence>
<name>A0A9J7BP58_9BACT</name>
<gene>
    <name evidence="1" type="ORF">MOP44_27675</name>
</gene>
<reference evidence="1" key="1">
    <citation type="submission" date="2021-04" db="EMBL/GenBank/DDBJ databases">
        <title>Phylogenetic analysis of Acidobacteriaceae.</title>
        <authorList>
            <person name="Qiu L."/>
            <person name="Zhang Q."/>
        </authorList>
    </citation>
    <scope>NUCLEOTIDE SEQUENCE</scope>
    <source>
        <strain evidence="1">DSM 25168</strain>
    </source>
</reference>
<proteinExistence type="predicted"/>
<dbReference type="EMBL" id="CP093313">
    <property type="protein sequence ID" value="UWZ84313.1"/>
    <property type="molecule type" value="Genomic_DNA"/>
</dbReference>
<dbReference type="KEGG" id="orp:MOP44_27675"/>